<reference evidence="1 2" key="1">
    <citation type="submission" date="2017-08" db="EMBL/GenBank/DDBJ databases">
        <title>Infants hospitalized years apart are colonized by the same room-sourced microbial strains.</title>
        <authorList>
            <person name="Brooks B."/>
            <person name="Olm M.R."/>
            <person name="Firek B.A."/>
            <person name="Baker R."/>
            <person name="Thomas B.C."/>
            <person name="Morowitz M.J."/>
            <person name="Banfield J.F."/>
        </authorList>
    </citation>
    <scope>NUCLEOTIDE SEQUENCE [LARGE SCALE GENOMIC DNA]</scope>
    <source>
        <strain evidence="1">S2_005_002_R2_34</strain>
    </source>
</reference>
<dbReference type="EMBL" id="QFPW01000002">
    <property type="protein sequence ID" value="PZQ51305.1"/>
    <property type="molecule type" value="Genomic_DNA"/>
</dbReference>
<dbReference type="InterPro" id="IPR029024">
    <property type="entry name" value="TerB-like"/>
</dbReference>
<dbReference type="AlphaFoldDB" id="A0A2W5NKC5"/>
<protein>
    <submittedName>
        <fullName evidence="1">DUF533 domain-containing protein</fullName>
    </submittedName>
</protein>
<evidence type="ECO:0000313" key="2">
    <source>
        <dbReference type="Proteomes" id="UP000249185"/>
    </source>
</evidence>
<comment type="caution">
    <text evidence="1">The sequence shown here is derived from an EMBL/GenBank/DDBJ whole genome shotgun (WGS) entry which is preliminary data.</text>
</comment>
<gene>
    <name evidence="1" type="ORF">DI556_03810</name>
</gene>
<accession>A0A2W5NKC5</accession>
<evidence type="ECO:0000313" key="1">
    <source>
        <dbReference type="EMBL" id="PZQ51305.1"/>
    </source>
</evidence>
<dbReference type="Pfam" id="PF04391">
    <property type="entry name" value="DUF533"/>
    <property type="match status" value="1"/>
</dbReference>
<organism evidence="1 2">
    <name type="scientific">Rhodovulum sulfidophilum</name>
    <name type="common">Rhodobacter sulfidophilus</name>
    <dbReference type="NCBI Taxonomy" id="35806"/>
    <lineage>
        <taxon>Bacteria</taxon>
        <taxon>Pseudomonadati</taxon>
        <taxon>Pseudomonadota</taxon>
        <taxon>Alphaproteobacteria</taxon>
        <taxon>Rhodobacterales</taxon>
        <taxon>Paracoccaceae</taxon>
        <taxon>Rhodovulum</taxon>
    </lineage>
</organism>
<proteinExistence type="predicted"/>
<name>A0A2W5NKC5_RHOSU</name>
<dbReference type="SUPFAM" id="SSF158682">
    <property type="entry name" value="TerB-like"/>
    <property type="match status" value="1"/>
</dbReference>
<dbReference type="Proteomes" id="UP000249185">
    <property type="component" value="Unassembled WGS sequence"/>
</dbReference>
<dbReference type="CDD" id="cd07178">
    <property type="entry name" value="terB_like_YebE"/>
    <property type="match status" value="1"/>
</dbReference>
<dbReference type="InterPro" id="IPR007486">
    <property type="entry name" value="YebE"/>
</dbReference>
<dbReference type="Gene3D" id="1.10.3680.10">
    <property type="entry name" value="TerB-like"/>
    <property type="match status" value="1"/>
</dbReference>
<sequence>MGIGGLLGQMMQQGMGGAGGGGARLDQVLRNFGAGGSSGGAGAGGFGDMLSQLQGALGGATQGGAGGMAERAKDFLGKEQVGGLTTGQLGGIGAIAGALLGGGAGGAAKGGAMAILGTLAISALRAAQAQSQAQAGQAAPALDAPPASHEIASVTGPEAEKLMLLAMISAAKADGTVDETEMQKIIGKAGENEITPEEKDFILAELKTPVDIPALAAQVTSPTQAAAVYAASVLAITPDTPAEKAYLAELATALGLDAATVSLLEKTAGA</sequence>